<dbReference type="Gene3D" id="6.10.340.10">
    <property type="match status" value="1"/>
</dbReference>
<feature type="transmembrane region" description="Helical" evidence="8">
    <location>
        <begin position="180"/>
        <end position="200"/>
    </location>
</feature>
<dbReference type="SUPFAM" id="SSF58104">
    <property type="entry name" value="Methyl-accepting chemotaxis protein (MCP) signaling domain"/>
    <property type="match status" value="1"/>
</dbReference>
<reference evidence="11" key="1">
    <citation type="submission" date="2019-08" db="EMBL/GenBank/DDBJ databases">
        <authorList>
            <person name="Kucharzyk K."/>
            <person name="Murdoch R.W."/>
            <person name="Higgins S."/>
            <person name="Loffler F."/>
        </authorList>
    </citation>
    <scope>NUCLEOTIDE SEQUENCE</scope>
</reference>
<dbReference type="GO" id="GO:0005886">
    <property type="term" value="C:plasma membrane"/>
    <property type="evidence" value="ECO:0007669"/>
    <property type="project" value="UniProtKB-SubCell"/>
</dbReference>
<dbReference type="SMART" id="SM00304">
    <property type="entry name" value="HAMP"/>
    <property type="match status" value="1"/>
</dbReference>
<dbReference type="PANTHER" id="PTHR43531:SF11">
    <property type="entry name" value="METHYL-ACCEPTING CHEMOTAXIS PROTEIN 3"/>
    <property type="match status" value="1"/>
</dbReference>
<feature type="domain" description="HAMP" evidence="10">
    <location>
        <begin position="200"/>
        <end position="252"/>
    </location>
</feature>
<keyword evidence="4 8" id="KW-0812">Transmembrane</keyword>
<dbReference type="EMBL" id="VSSQ01010038">
    <property type="protein sequence ID" value="MPM43267.1"/>
    <property type="molecule type" value="Genomic_DNA"/>
</dbReference>
<dbReference type="PROSITE" id="PS50111">
    <property type="entry name" value="CHEMOTAXIS_TRANSDUC_2"/>
    <property type="match status" value="1"/>
</dbReference>
<dbReference type="Pfam" id="PF17200">
    <property type="entry name" value="sCache_2"/>
    <property type="match status" value="1"/>
</dbReference>
<keyword evidence="6 8" id="KW-0472">Membrane</keyword>
<name>A0A644ZR76_9ZZZZ</name>
<evidence type="ECO:0000256" key="8">
    <source>
        <dbReference type="SAM" id="Phobius"/>
    </source>
</evidence>
<organism evidence="11">
    <name type="scientific">bioreactor metagenome</name>
    <dbReference type="NCBI Taxonomy" id="1076179"/>
    <lineage>
        <taxon>unclassified sequences</taxon>
        <taxon>metagenomes</taxon>
        <taxon>ecological metagenomes</taxon>
    </lineage>
</organism>
<dbReference type="Gene3D" id="1.10.287.950">
    <property type="entry name" value="Methyl-accepting chemotaxis protein"/>
    <property type="match status" value="1"/>
</dbReference>
<evidence type="ECO:0000259" key="10">
    <source>
        <dbReference type="PROSITE" id="PS50885"/>
    </source>
</evidence>
<evidence type="ECO:0000256" key="6">
    <source>
        <dbReference type="ARBA" id="ARBA00023136"/>
    </source>
</evidence>
<dbReference type="InterPro" id="IPR004089">
    <property type="entry name" value="MCPsignal_dom"/>
</dbReference>
<keyword evidence="5 8" id="KW-1133">Transmembrane helix</keyword>
<evidence type="ECO:0000256" key="5">
    <source>
        <dbReference type="ARBA" id="ARBA00022989"/>
    </source>
</evidence>
<comment type="caution">
    <text evidence="11">The sequence shown here is derived from an EMBL/GenBank/DDBJ whole genome shotgun (WGS) entry which is preliminary data.</text>
</comment>
<feature type="domain" description="Methyl-accepting transducer" evidence="9">
    <location>
        <begin position="305"/>
        <end position="534"/>
    </location>
</feature>
<dbReference type="PROSITE" id="PS50885">
    <property type="entry name" value="HAMP"/>
    <property type="match status" value="1"/>
</dbReference>
<dbReference type="InterPro" id="IPR051310">
    <property type="entry name" value="MCP_chemotaxis"/>
</dbReference>
<dbReference type="CDD" id="cd11386">
    <property type="entry name" value="MCP_signal"/>
    <property type="match status" value="1"/>
</dbReference>
<proteinExistence type="inferred from homology"/>
<gene>
    <name evidence="11" type="primary">mcp4_13</name>
    <name evidence="11" type="ORF">SDC9_89940</name>
</gene>
<dbReference type="InterPro" id="IPR003660">
    <property type="entry name" value="HAMP_dom"/>
</dbReference>
<comment type="subcellular location">
    <subcellularLocation>
        <location evidence="1">Cell membrane</location>
        <topology evidence="1">Multi-pass membrane protein</topology>
    </subcellularLocation>
</comment>
<evidence type="ECO:0000259" key="9">
    <source>
        <dbReference type="PROSITE" id="PS50111"/>
    </source>
</evidence>
<dbReference type="PANTHER" id="PTHR43531">
    <property type="entry name" value="PROTEIN ICFG"/>
    <property type="match status" value="1"/>
</dbReference>
<evidence type="ECO:0000256" key="2">
    <source>
        <dbReference type="ARBA" id="ARBA00022475"/>
    </source>
</evidence>
<dbReference type="Pfam" id="PF00015">
    <property type="entry name" value="MCPsignal"/>
    <property type="match status" value="1"/>
</dbReference>
<dbReference type="GO" id="GO:0006935">
    <property type="term" value="P:chemotaxis"/>
    <property type="evidence" value="ECO:0007669"/>
    <property type="project" value="UniProtKB-KW"/>
</dbReference>
<comment type="similarity">
    <text evidence="7">Belongs to the methyl-accepting chemotaxis (MCP) protein family.</text>
</comment>
<accession>A0A644ZR76</accession>
<keyword evidence="3" id="KW-0145">Chemotaxis</keyword>
<dbReference type="SMART" id="SM01049">
    <property type="entry name" value="Cache_2"/>
    <property type="match status" value="1"/>
</dbReference>
<dbReference type="SMART" id="SM00283">
    <property type="entry name" value="MA"/>
    <property type="match status" value="1"/>
</dbReference>
<dbReference type="Gene3D" id="3.30.450.20">
    <property type="entry name" value="PAS domain"/>
    <property type="match status" value="1"/>
</dbReference>
<dbReference type="CDD" id="cd06225">
    <property type="entry name" value="HAMP"/>
    <property type="match status" value="1"/>
</dbReference>
<dbReference type="InterPro" id="IPR033480">
    <property type="entry name" value="sCache_2"/>
</dbReference>
<keyword evidence="2" id="KW-1003">Cell membrane</keyword>
<evidence type="ECO:0000256" key="7">
    <source>
        <dbReference type="ARBA" id="ARBA00029447"/>
    </source>
</evidence>
<dbReference type="Pfam" id="PF00672">
    <property type="entry name" value="HAMP"/>
    <property type="match status" value="1"/>
</dbReference>
<evidence type="ECO:0000256" key="3">
    <source>
        <dbReference type="ARBA" id="ARBA00022500"/>
    </source>
</evidence>
<evidence type="ECO:0000256" key="4">
    <source>
        <dbReference type="ARBA" id="ARBA00022692"/>
    </source>
</evidence>
<protein>
    <submittedName>
        <fullName evidence="11">Methyl-accepting chemotaxis protein 4</fullName>
    </submittedName>
</protein>
<sequence>MNNQGTQSLNTLEQQIRDNFDTNIHDEVQNACSMLQGVYSKYEAGVYTLDEAKKVGADLLRGLTYGADGYFWADTYDGVNVVLLGSATEGTSRIDTKDATGFEMVKAALKSGQQDGGGYIDYLFPHKGETEPAPKRGYTLAFKPFGWVIGTGNYTDNIDQYVAQQKAIIQEQISQSVRMILILSVISFLLALGLGSWITLSVIRPVKRLNEITMQLADGNLDAELDISSHDEVGQLAGSMSKLTDRLKTYIDYINEITFLLGEMGDGNLRLQFQHTFDGDFERVREALVHTAEMLRGTMNDISIAADQVASGSDQVSVGAQTLSQGATEQAASIEELAATINDIASQIDGNAKNAVDVGNLTQQAGAGVAESNKYMDQMVIAMDNISVRSNEIGKIIKTINDIAFQTNILALNAAVEAARAGSAGKGFAVVADEVRNLAQKSAEAAKNTTILIEETMQAVSNGTKIANETASSLRGVVENVEKVNHMIGKISDASVKQAEHAQQISQGVEQISAVVQTNSATAEESAAASEELSAQAQMLKDHVSKFHM</sequence>
<dbReference type="GO" id="GO:0004888">
    <property type="term" value="F:transmembrane signaling receptor activity"/>
    <property type="evidence" value="ECO:0007669"/>
    <property type="project" value="TreeGrafter"/>
</dbReference>
<evidence type="ECO:0000313" key="11">
    <source>
        <dbReference type="EMBL" id="MPM43267.1"/>
    </source>
</evidence>
<dbReference type="AlphaFoldDB" id="A0A644ZR76"/>
<evidence type="ECO:0000256" key="1">
    <source>
        <dbReference type="ARBA" id="ARBA00004651"/>
    </source>
</evidence>
<dbReference type="GO" id="GO:0007165">
    <property type="term" value="P:signal transduction"/>
    <property type="evidence" value="ECO:0007669"/>
    <property type="project" value="InterPro"/>
</dbReference>